<organism evidence="2 3">
    <name type="scientific">Ataeniobius toweri</name>
    <dbReference type="NCBI Taxonomy" id="208326"/>
    <lineage>
        <taxon>Eukaryota</taxon>
        <taxon>Metazoa</taxon>
        <taxon>Chordata</taxon>
        <taxon>Craniata</taxon>
        <taxon>Vertebrata</taxon>
        <taxon>Euteleostomi</taxon>
        <taxon>Actinopterygii</taxon>
        <taxon>Neopterygii</taxon>
        <taxon>Teleostei</taxon>
        <taxon>Neoteleostei</taxon>
        <taxon>Acanthomorphata</taxon>
        <taxon>Ovalentaria</taxon>
        <taxon>Atherinomorphae</taxon>
        <taxon>Cyprinodontiformes</taxon>
        <taxon>Goodeidae</taxon>
        <taxon>Ataeniobius</taxon>
    </lineage>
</organism>
<evidence type="ECO:0000256" key="1">
    <source>
        <dbReference type="SAM" id="MobiDB-lite"/>
    </source>
</evidence>
<keyword evidence="3" id="KW-1185">Reference proteome</keyword>
<reference evidence="2 3" key="1">
    <citation type="submission" date="2021-07" db="EMBL/GenBank/DDBJ databases">
        <authorList>
            <person name="Palmer J.M."/>
        </authorList>
    </citation>
    <scope>NUCLEOTIDE SEQUENCE [LARGE SCALE GENOMIC DNA]</scope>
    <source>
        <strain evidence="2 3">AT_MEX2019</strain>
        <tissue evidence="2">Muscle</tissue>
    </source>
</reference>
<name>A0ABU7AG77_9TELE</name>
<gene>
    <name evidence="2" type="ORF">ATANTOWER_019125</name>
</gene>
<dbReference type="EMBL" id="JAHUTI010013832">
    <property type="protein sequence ID" value="MED6237112.1"/>
    <property type="molecule type" value="Genomic_DNA"/>
</dbReference>
<accession>A0ABU7AG77</accession>
<proteinExistence type="predicted"/>
<evidence type="ECO:0000313" key="3">
    <source>
        <dbReference type="Proteomes" id="UP001345963"/>
    </source>
</evidence>
<evidence type="ECO:0000313" key="2">
    <source>
        <dbReference type="EMBL" id="MED6237112.1"/>
    </source>
</evidence>
<comment type="caution">
    <text evidence="2">The sequence shown here is derived from an EMBL/GenBank/DDBJ whole genome shotgun (WGS) entry which is preliminary data.</text>
</comment>
<feature type="region of interest" description="Disordered" evidence="1">
    <location>
        <begin position="29"/>
        <end position="54"/>
    </location>
</feature>
<sequence length="96" mass="10777">MEPMELRSRFLSRAGCHTCHKVLLMQQQRIRSSQGEEDDGEEEGRRRQIIEETKTDLTGQAEIPEELLGRAGATASVIDWRVVVENAVRGSVHSSS</sequence>
<feature type="compositionally biased region" description="Basic and acidic residues" evidence="1">
    <location>
        <begin position="43"/>
        <end position="54"/>
    </location>
</feature>
<dbReference type="Proteomes" id="UP001345963">
    <property type="component" value="Unassembled WGS sequence"/>
</dbReference>
<protein>
    <submittedName>
        <fullName evidence="2">Uncharacterized protein</fullName>
    </submittedName>
</protein>